<feature type="region of interest" description="Disordered" evidence="1">
    <location>
        <begin position="213"/>
        <end position="250"/>
    </location>
</feature>
<sequence>MTTTGSQQRDVQPTVRARRRVPRTLAMLGLLATAAAGGTWAEVHFAGRIHLDRQTSADGASQDSAGVRNALVGGAGQTQVDDILPGSVTFPVTVTSPEGYLGRRYALDAKTADCGLVFAATAPVTVTQGCAGYLTADYVRQDDQAVYSSVTVLYYPDPAAASLVAKTLKRPGAAVADLLFRQPGAGLPATAAQPVGTPAGGLASAAAGILPNLQPGHGPGLGTSTTAPPSGTGTPTPTTTAAPPPVSHDPANAATRVQIAAVGRVVTVVQSAFADGRPASPDLDTPTWYLSYTVAAALAWEPDQPPASAAPTP</sequence>
<evidence type="ECO:0000313" key="2">
    <source>
        <dbReference type="EMBL" id="MFC1434412.1"/>
    </source>
</evidence>
<accession>A0ABV6X7Z2</accession>
<name>A0ABV6X7Z2_9ACTN</name>
<gene>
    <name evidence="2" type="ORF">ACEZDB_27615</name>
</gene>
<protein>
    <submittedName>
        <fullName evidence="2">Uncharacterized protein</fullName>
    </submittedName>
</protein>
<feature type="compositionally biased region" description="Low complexity" evidence="1">
    <location>
        <begin position="222"/>
        <end position="241"/>
    </location>
</feature>
<evidence type="ECO:0000313" key="3">
    <source>
        <dbReference type="Proteomes" id="UP001592530"/>
    </source>
</evidence>
<organism evidence="2 3">
    <name type="scientific">Streptacidiphilus alkalitolerans</name>
    <dbReference type="NCBI Taxonomy" id="3342712"/>
    <lineage>
        <taxon>Bacteria</taxon>
        <taxon>Bacillati</taxon>
        <taxon>Actinomycetota</taxon>
        <taxon>Actinomycetes</taxon>
        <taxon>Kitasatosporales</taxon>
        <taxon>Streptomycetaceae</taxon>
        <taxon>Streptacidiphilus</taxon>
    </lineage>
</organism>
<proteinExistence type="predicted"/>
<dbReference type="EMBL" id="JBHEZY010000013">
    <property type="protein sequence ID" value="MFC1434412.1"/>
    <property type="molecule type" value="Genomic_DNA"/>
</dbReference>
<dbReference type="Proteomes" id="UP001592530">
    <property type="component" value="Unassembled WGS sequence"/>
</dbReference>
<evidence type="ECO:0000256" key="1">
    <source>
        <dbReference type="SAM" id="MobiDB-lite"/>
    </source>
</evidence>
<comment type="caution">
    <text evidence="2">The sequence shown here is derived from an EMBL/GenBank/DDBJ whole genome shotgun (WGS) entry which is preliminary data.</text>
</comment>
<reference evidence="2 3" key="1">
    <citation type="submission" date="2024-09" db="EMBL/GenBank/DDBJ databases">
        <authorList>
            <person name="Lee S.D."/>
        </authorList>
    </citation>
    <scope>NUCLEOTIDE SEQUENCE [LARGE SCALE GENOMIC DNA]</scope>
    <source>
        <strain evidence="2 3">N1-3</strain>
    </source>
</reference>
<dbReference type="RefSeq" id="WP_380556856.1">
    <property type="nucleotide sequence ID" value="NZ_JBHEZY010000013.1"/>
</dbReference>